<reference evidence="3" key="2">
    <citation type="journal article" date="2021" name="Sci. Data">
        <title>Chromosome-scale genome sequencing, assembly and annotation of six genomes from subfamily Leishmaniinae.</title>
        <authorList>
            <person name="Almutairi H."/>
            <person name="Urbaniak M.D."/>
            <person name="Bates M.D."/>
            <person name="Jariyapan N."/>
            <person name="Kwakye-Nuako G."/>
            <person name="Thomaz Soccol V."/>
            <person name="Al-Salem W.S."/>
            <person name="Dillon R.J."/>
            <person name="Bates P.A."/>
            <person name="Gatherer D."/>
        </authorList>
    </citation>
    <scope>NUCLEOTIDE SEQUENCE [LARGE SCALE GENOMIC DNA]</scope>
</reference>
<dbReference type="EMBL" id="JAFEUZ010000022">
    <property type="protein sequence ID" value="KAG5479042.1"/>
    <property type="molecule type" value="Genomic_DNA"/>
</dbReference>
<dbReference type="OrthoDB" id="273202at2759"/>
<evidence type="ECO:0000256" key="1">
    <source>
        <dbReference type="SAM" id="MobiDB-lite"/>
    </source>
</evidence>
<keyword evidence="3" id="KW-1185">Reference proteome</keyword>
<feature type="compositionally biased region" description="Polar residues" evidence="1">
    <location>
        <begin position="53"/>
        <end position="62"/>
    </location>
</feature>
<feature type="region of interest" description="Disordered" evidence="1">
    <location>
        <begin position="459"/>
        <end position="483"/>
    </location>
</feature>
<gene>
    <name evidence="2" type="ORF">LSCM1_02886</name>
</gene>
<evidence type="ECO:0000313" key="2">
    <source>
        <dbReference type="EMBL" id="KAG5479042.1"/>
    </source>
</evidence>
<comment type="caution">
    <text evidence="2">The sequence shown here is derived from an EMBL/GenBank/DDBJ whole genome shotgun (WGS) entry which is preliminary data.</text>
</comment>
<protein>
    <submittedName>
        <fullName evidence="2">Uncharacterized protein</fullName>
    </submittedName>
</protein>
<dbReference type="Gene3D" id="2.60.120.10">
    <property type="entry name" value="Jelly Rolls"/>
    <property type="match status" value="1"/>
</dbReference>
<dbReference type="RefSeq" id="XP_067178761.1">
    <property type="nucleotide sequence ID" value="XM_067320449.1"/>
</dbReference>
<dbReference type="KEGG" id="lmat:92512961"/>
<dbReference type="InterPro" id="IPR014710">
    <property type="entry name" value="RmlC-like_jellyroll"/>
</dbReference>
<sequence length="737" mass="80007">MPASTGLTVAEQVAALPPLSQLLCIPSSELATPKSKGTQKARARRMPYGAGVTGSTQASSTKIRPACAPQQPSSRLPAVAPLAPTSLATTADVDAPRSLSEANEEREVPTTPSTPLLAGNAGGLREWRRVKQSLQLPLMYRAEEDVHLSLRLLRSLPFFAPLQEDDLLTLAETMQVIEVPGTGTVLLRKPAADDAGCISSSAAALALPPAAVPSHAPPPPSLSTETLHAPQLLEEEEPDSSQQVRTIPAAHLFSLFKEQIRRGEPPSLPPECTQRGVSDDVDNALAPMTLSDAARAAAQRSPPQSVAGAARQLTTGNITSPLFSRRKHTRNDDSDGAFVMVLLRGHCHLTWPRERGPMEDASATSLWHRYQLQAGDAMGYALIWEALPPATEYVTSEASMLLIVSSEGRMAEVAARLRRVLRRANEALLREQRRFLAEDLRLCLFGPDEAAAETSYAPNTYAGGEASDQGPSNPMPVAEPETISAVPEPVAPSIASLLEIAARHLIPIRVPSQAVLLREGLVPLKECAIYFLVDGGLTVVRRIWTQDQQRLLSDRAQLVRVLTPATGVCPPLTHLPATDSMEVAQLRPGDYCGDLAYLDADPDHVASIDAEWTAAYWQSTLAQPTAPPQHGGDRTGAHPQFTQEVARCASDDDHRSIFRRHRATVVAKQASSLYVLLPPAADQALVGLVLQRMRDRVERDYVGYQQAFAEYEKVHRWAVYKERVLYEVSQKAPLNFR</sequence>
<name>A0A836H3W4_9TRYP</name>
<feature type="region of interest" description="Disordered" evidence="1">
    <location>
        <begin position="31"/>
        <end position="120"/>
    </location>
</feature>
<feature type="compositionally biased region" description="Low complexity" evidence="1">
    <location>
        <begin position="76"/>
        <end position="91"/>
    </location>
</feature>
<accession>A0A836H3W4</accession>
<dbReference type="Proteomes" id="UP000673552">
    <property type="component" value="Unassembled WGS sequence"/>
</dbReference>
<dbReference type="GeneID" id="92512961"/>
<dbReference type="AlphaFoldDB" id="A0A836H3W4"/>
<evidence type="ECO:0000313" key="3">
    <source>
        <dbReference type="Proteomes" id="UP000673552"/>
    </source>
</evidence>
<organism evidence="2 3">
    <name type="scientific">Leishmania martiniquensis</name>
    <dbReference type="NCBI Taxonomy" id="1580590"/>
    <lineage>
        <taxon>Eukaryota</taxon>
        <taxon>Discoba</taxon>
        <taxon>Euglenozoa</taxon>
        <taxon>Kinetoplastea</taxon>
        <taxon>Metakinetoplastina</taxon>
        <taxon>Trypanosomatida</taxon>
        <taxon>Trypanosomatidae</taxon>
        <taxon>Leishmaniinae</taxon>
        <taxon>Leishmania</taxon>
    </lineage>
</organism>
<proteinExistence type="predicted"/>
<reference evidence="3" key="1">
    <citation type="journal article" date="2021" name="Microbiol. Resour. Announc.">
        <title>LGAAP: Leishmaniinae Genome Assembly and Annotation Pipeline.</title>
        <authorList>
            <person name="Almutairi H."/>
            <person name="Urbaniak M.D."/>
            <person name="Bates M.D."/>
            <person name="Jariyapan N."/>
            <person name="Kwakye-Nuako G."/>
            <person name="Thomaz-Soccol V."/>
            <person name="Al-Salem W.S."/>
            <person name="Dillon R.J."/>
            <person name="Bates P.A."/>
            <person name="Gatherer D."/>
        </authorList>
    </citation>
    <scope>NUCLEOTIDE SEQUENCE [LARGE SCALE GENOMIC DNA]</scope>
</reference>